<dbReference type="Gene3D" id="1.20.1740.10">
    <property type="entry name" value="Amino acid/polyamine transporter I"/>
    <property type="match status" value="1"/>
</dbReference>
<dbReference type="EMBL" id="UZAK01048585">
    <property type="protein sequence ID" value="VDP77984.1"/>
    <property type="molecule type" value="Genomic_DNA"/>
</dbReference>
<evidence type="ECO:0000256" key="2">
    <source>
        <dbReference type="ARBA" id="ARBA00007040"/>
    </source>
</evidence>
<keyword evidence="5" id="KW-0472">Membrane</keyword>
<dbReference type="Proteomes" id="UP000279833">
    <property type="component" value="Unassembled WGS sequence"/>
</dbReference>
<keyword evidence="7" id="KW-1185">Reference proteome</keyword>
<comment type="subcellular location">
    <subcellularLocation>
        <location evidence="1">Cell membrane</location>
        <topology evidence="1">Multi-pass membrane protein</topology>
    </subcellularLocation>
</comment>
<dbReference type="WBParaSite" id="SCUD_0002219101-mRNA-1">
    <property type="protein sequence ID" value="SCUD_0002219101-mRNA-1"/>
    <property type="gene ID" value="SCUD_0002219101"/>
</dbReference>
<keyword evidence="5" id="KW-1133">Transmembrane helix</keyword>
<protein>
    <submittedName>
        <fullName evidence="8">Large neutral amino acids transporter small subunit 2</fullName>
    </submittedName>
</protein>
<evidence type="ECO:0000313" key="8">
    <source>
        <dbReference type="WBParaSite" id="SCUD_0002219101-mRNA-1"/>
    </source>
</evidence>
<proteinExistence type="inferred from homology"/>
<evidence type="ECO:0000256" key="4">
    <source>
        <dbReference type="ARBA" id="ARBA00022475"/>
    </source>
</evidence>
<dbReference type="STRING" id="6186.A0A183L4C8"/>
<accession>A0A183L4C8</accession>
<name>A0A183L4C8_9TREM</name>
<gene>
    <name evidence="6" type="ORF">SCUD_LOCUS22188</name>
</gene>
<dbReference type="PANTHER" id="PTHR11785:SF398">
    <property type="entry name" value="Y+L AMINO ACID TRANSPORTER 2"/>
    <property type="match status" value="1"/>
</dbReference>
<dbReference type="InterPro" id="IPR050598">
    <property type="entry name" value="AminoAcid_Transporter"/>
</dbReference>
<keyword evidence="4" id="KW-1003">Cell membrane</keyword>
<keyword evidence="5" id="KW-0812">Transmembrane</keyword>
<feature type="transmembrane region" description="Helical" evidence="5">
    <location>
        <begin position="92"/>
        <end position="122"/>
    </location>
</feature>
<reference evidence="6 7" key="2">
    <citation type="submission" date="2018-11" db="EMBL/GenBank/DDBJ databases">
        <authorList>
            <consortium name="Pathogen Informatics"/>
        </authorList>
    </citation>
    <scope>NUCLEOTIDE SEQUENCE [LARGE SCALE GENOMIC DNA]</scope>
    <source>
        <strain evidence="6">Dakar</strain>
        <strain evidence="7">Dakar, Senegal</strain>
    </source>
</reference>
<evidence type="ECO:0000256" key="1">
    <source>
        <dbReference type="ARBA" id="ARBA00004651"/>
    </source>
</evidence>
<feature type="transmembrane region" description="Helical" evidence="5">
    <location>
        <begin position="54"/>
        <end position="71"/>
    </location>
</feature>
<dbReference type="AlphaFoldDB" id="A0A183L4C8"/>
<feature type="transmembrane region" description="Helical" evidence="5">
    <location>
        <begin position="25"/>
        <end position="48"/>
    </location>
</feature>
<evidence type="ECO:0000313" key="7">
    <source>
        <dbReference type="Proteomes" id="UP000279833"/>
    </source>
</evidence>
<evidence type="ECO:0000256" key="5">
    <source>
        <dbReference type="SAM" id="Phobius"/>
    </source>
</evidence>
<evidence type="ECO:0000256" key="3">
    <source>
        <dbReference type="ARBA" id="ARBA00022448"/>
    </source>
</evidence>
<sequence>MGKSKKENKSSNATESVTLKKEVSVLQGVSIVVGVIIGSGIFVSPVGVLKHTKSVGLSFIMWTITGLFSALGKPPRLLILSRRRRHRTFGPLLAFLSFWITFVVIGSASCAANALIFAQYILRPVYMDCVTPPIAIRTVAVLGLRNVESFKDPFEDSEKSPGELALGFYQGFWAFSGW</sequence>
<dbReference type="PANTHER" id="PTHR11785">
    <property type="entry name" value="AMINO ACID TRANSPORTER"/>
    <property type="match status" value="1"/>
</dbReference>
<dbReference type="GO" id="GO:0005886">
    <property type="term" value="C:plasma membrane"/>
    <property type="evidence" value="ECO:0007669"/>
    <property type="project" value="UniProtKB-SubCell"/>
</dbReference>
<dbReference type="GO" id="GO:0015179">
    <property type="term" value="F:L-amino acid transmembrane transporter activity"/>
    <property type="evidence" value="ECO:0007669"/>
    <property type="project" value="TreeGrafter"/>
</dbReference>
<comment type="similarity">
    <text evidence="2">Belongs to the amino acid-polyamine-organocation (APC) superfamily. L-type amino acid transporter (LAT) (TC 2.A.3.8) family.</text>
</comment>
<organism evidence="8">
    <name type="scientific">Schistosoma curassoni</name>
    <dbReference type="NCBI Taxonomy" id="6186"/>
    <lineage>
        <taxon>Eukaryota</taxon>
        <taxon>Metazoa</taxon>
        <taxon>Spiralia</taxon>
        <taxon>Lophotrochozoa</taxon>
        <taxon>Platyhelminthes</taxon>
        <taxon>Trematoda</taxon>
        <taxon>Digenea</taxon>
        <taxon>Strigeidida</taxon>
        <taxon>Schistosomatoidea</taxon>
        <taxon>Schistosomatidae</taxon>
        <taxon>Schistosoma</taxon>
    </lineage>
</organism>
<evidence type="ECO:0000313" key="6">
    <source>
        <dbReference type="EMBL" id="VDP77984.1"/>
    </source>
</evidence>
<reference evidence="8" key="1">
    <citation type="submission" date="2016-06" db="UniProtKB">
        <authorList>
            <consortium name="WormBaseParasite"/>
        </authorList>
    </citation>
    <scope>IDENTIFICATION</scope>
</reference>
<keyword evidence="3" id="KW-0813">Transport</keyword>